<dbReference type="InterPro" id="IPR050697">
    <property type="entry name" value="Adenylyl/Guanylyl_Cyclase_3/4"/>
</dbReference>
<dbReference type="GO" id="GO:0006171">
    <property type="term" value="P:cAMP biosynthetic process"/>
    <property type="evidence" value="ECO:0007669"/>
    <property type="project" value="TreeGrafter"/>
</dbReference>
<dbReference type="Proteomes" id="UP000587760">
    <property type="component" value="Unassembled WGS sequence"/>
</dbReference>
<dbReference type="Gene3D" id="3.30.70.1230">
    <property type="entry name" value="Nucleotide cyclase"/>
    <property type="match status" value="1"/>
</dbReference>
<evidence type="ECO:0000256" key="1">
    <source>
        <dbReference type="SAM" id="Phobius"/>
    </source>
</evidence>
<reference evidence="4 5" key="1">
    <citation type="submission" date="2020-08" db="EMBL/GenBank/DDBJ databases">
        <title>Genomic Encyclopedia of Type Strains, Phase IV (KMG-IV): sequencing the most valuable type-strain genomes for metagenomic binning, comparative biology and taxonomic classification.</title>
        <authorList>
            <person name="Goeker M."/>
        </authorList>
    </citation>
    <scope>NUCLEOTIDE SEQUENCE [LARGE SCALE GENOMIC DNA]</scope>
    <source>
        <strain evidence="4 5">DSM 2461</strain>
    </source>
</reference>
<evidence type="ECO:0000256" key="2">
    <source>
        <dbReference type="SAM" id="SignalP"/>
    </source>
</evidence>
<comment type="caution">
    <text evidence="4">The sequence shown here is derived from an EMBL/GenBank/DDBJ whole genome shotgun (WGS) entry which is preliminary data.</text>
</comment>
<dbReference type="EMBL" id="JACHGJ010000003">
    <property type="protein sequence ID" value="MBB6480596.1"/>
    <property type="molecule type" value="Genomic_DNA"/>
</dbReference>
<feature type="transmembrane region" description="Helical" evidence="1">
    <location>
        <begin position="264"/>
        <end position="282"/>
    </location>
</feature>
<feature type="transmembrane region" description="Helical" evidence="1">
    <location>
        <begin position="294"/>
        <end position="312"/>
    </location>
</feature>
<feature type="transmembrane region" description="Helical" evidence="1">
    <location>
        <begin position="347"/>
        <end position="364"/>
    </location>
</feature>
<keyword evidence="2" id="KW-0732">Signal</keyword>
<proteinExistence type="predicted"/>
<dbReference type="CDD" id="cd07302">
    <property type="entry name" value="CHD"/>
    <property type="match status" value="1"/>
</dbReference>
<keyword evidence="5" id="KW-1185">Reference proteome</keyword>
<dbReference type="SMART" id="SM00044">
    <property type="entry name" value="CYCc"/>
    <property type="match status" value="1"/>
</dbReference>
<dbReference type="PROSITE" id="PS50125">
    <property type="entry name" value="GUANYLATE_CYCLASE_2"/>
    <property type="match status" value="1"/>
</dbReference>
<name>A0A841RA20_9SPIO</name>
<dbReference type="SUPFAM" id="SSF49785">
    <property type="entry name" value="Galactose-binding domain-like"/>
    <property type="match status" value="1"/>
</dbReference>
<dbReference type="PANTHER" id="PTHR43081">
    <property type="entry name" value="ADENYLATE CYCLASE, TERMINAL-DIFFERENTIATION SPECIFIC-RELATED"/>
    <property type="match status" value="1"/>
</dbReference>
<feature type="transmembrane region" description="Helical" evidence="1">
    <location>
        <begin position="318"/>
        <end position="340"/>
    </location>
</feature>
<feature type="signal peptide" evidence="2">
    <location>
        <begin position="1"/>
        <end position="27"/>
    </location>
</feature>
<evidence type="ECO:0000259" key="3">
    <source>
        <dbReference type="PROSITE" id="PS50125"/>
    </source>
</evidence>
<dbReference type="Pfam" id="PF07695">
    <property type="entry name" value="7TMR-DISM_7TM"/>
    <property type="match status" value="1"/>
</dbReference>
<dbReference type="InterPro" id="IPR011623">
    <property type="entry name" value="7TMR_DISM_rcpt_extracell_dom1"/>
</dbReference>
<dbReference type="InterPro" id="IPR008979">
    <property type="entry name" value="Galactose-bd-like_sf"/>
</dbReference>
<dbReference type="Gene3D" id="2.60.120.260">
    <property type="entry name" value="Galactose-binding domain-like"/>
    <property type="match status" value="1"/>
</dbReference>
<dbReference type="AlphaFoldDB" id="A0A841RA20"/>
<evidence type="ECO:0000313" key="5">
    <source>
        <dbReference type="Proteomes" id="UP000587760"/>
    </source>
</evidence>
<feature type="transmembrane region" description="Helical" evidence="1">
    <location>
        <begin position="370"/>
        <end position="387"/>
    </location>
</feature>
<evidence type="ECO:0000313" key="4">
    <source>
        <dbReference type="EMBL" id="MBB6480596.1"/>
    </source>
</evidence>
<accession>A0A841RA20</accession>
<feature type="domain" description="Guanylate cyclase" evidence="3">
    <location>
        <begin position="448"/>
        <end position="574"/>
    </location>
</feature>
<dbReference type="SUPFAM" id="SSF55073">
    <property type="entry name" value="Nucleotide cyclase"/>
    <property type="match status" value="1"/>
</dbReference>
<gene>
    <name evidence="4" type="ORF">HNR50_002259</name>
</gene>
<keyword evidence="1" id="KW-1133">Transmembrane helix</keyword>
<organism evidence="4 5">
    <name type="scientific">Spirochaeta isovalerica</name>
    <dbReference type="NCBI Taxonomy" id="150"/>
    <lineage>
        <taxon>Bacteria</taxon>
        <taxon>Pseudomonadati</taxon>
        <taxon>Spirochaetota</taxon>
        <taxon>Spirochaetia</taxon>
        <taxon>Spirochaetales</taxon>
        <taxon>Spirochaetaceae</taxon>
        <taxon>Spirochaeta</taxon>
    </lineage>
</organism>
<dbReference type="GO" id="GO:0035556">
    <property type="term" value="P:intracellular signal transduction"/>
    <property type="evidence" value="ECO:0007669"/>
    <property type="project" value="InterPro"/>
</dbReference>
<keyword evidence="1" id="KW-0812">Transmembrane</keyword>
<sequence>MRKTLANNVRILCFFILPVFIPAQSPASEGKIDVKDFSGTGQWSLNLDGEWEFYWNEFLGPSDFQSGTTPRPEYISIPGNWNSVNSYPSHGYATLRLVISGLEDNQTYSIDIPEMLTSFRFFLNGKEVYDNGMTGEDRGSSVPRFRPGLVSFQSSGGSAEIVCQISNFDHRNSGIWRSVKLGTEQKVSGAKRNKLLLELFISSVLLTISLFHLGVFIYRNKATAELLFGLSCLILFFRTVSTGEQLINQLFPLFPWGLARRMEYSPFFAVAPLFMAFISVLFPDEASKKINRVFYGIYIAMGAFFILFPVRISNNAILLAELMLLIAMGYTLSILFRALAKKRDHSFPIIMAFIILALTSINDILFSRQIINTSYMAPLGFILFIIIQSQMLTRRYASSFNEVTSLTHQLKELNESLSRFVPFQFLNYLKKKSILDVNLGDQVLEDMTILFADIRSFTSLSEVMTPEENFRFLNSFLSQVVPVIRQQGGFVDKFIGDAIMALFPFPPDQAVRAAIELQRAVIRYNAARNRAGYQPISLGVGIHTGQLMLGTIGETNRMETTVIADTVNIASRLEELTKTYGARIIISKDLFDKMEDKSGILSRSLGASAVKGKAAPLEIVEILDDENNGPDIRKVENLSNFEKAVDLIKEREYGKAAVILEQVTLSDPDDRAAAFFLSHCREAGGNG</sequence>
<dbReference type="InterPro" id="IPR029787">
    <property type="entry name" value="Nucleotide_cyclase"/>
</dbReference>
<dbReference type="Pfam" id="PF00211">
    <property type="entry name" value="Guanylate_cyc"/>
    <property type="match status" value="1"/>
</dbReference>
<keyword evidence="1" id="KW-0472">Membrane</keyword>
<feature type="chain" id="PRO_5032566461" evidence="2">
    <location>
        <begin position="28"/>
        <end position="687"/>
    </location>
</feature>
<dbReference type="InterPro" id="IPR001054">
    <property type="entry name" value="A/G_cyclase"/>
</dbReference>
<dbReference type="PANTHER" id="PTHR43081:SF1">
    <property type="entry name" value="ADENYLATE CYCLASE, TERMINAL-DIFFERENTIATION SPECIFIC"/>
    <property type="match status" value="1"/>
</dbReference>
<dbReference type="GO" id="GO:0004016">
    <property type="term" value="F:adenylate cyclase activity"/>
    <property type="evidence" value="ECO:0007669"/>
    <property type="project" value="UniProtKB-ARBA"/>
</dbReference>
<protein>
    <submittedName>
        <fullName evidence="4">Class 3 adenylate cyclase</fullName>
    </submittedName>
</protein>
<feature type="transmembrane region" description="Helical" evidence="1">
    <location>
        <begin position="195"/>
        <end position="218"/>
    </location>
</feature>
<dbReference type="RefSeq" id="WP_184746854.1">
    <property type="nucleotide sequence ID" value="NZ_JACHGJ010000003.1"/>
</dbReference>